<feature type="domain" description="DUF559" evidence="1">
    <location>
        <begin position="9"/>
        <end position="73"/>
    </location>
</feature>
<protein>
    <recommendedName>
        <fullName evidence="1">DUF559 domain-containing protein</fullName>
    </recommendedName>
</protein>
<name>A0A2A8PSZ5_BACCE</name>
<accession>A0A2A8PSZ5</accession>
<dbReference type="Gene3D" id="3.40.960.10">
    <property type="entry name" value="VSR Endonuclease"/>
    <property type="match status" value="1"/>
</dbReference>
<dbReference type="OrthoDB" id="5106738at2"/>
<evidence type="ECO:0000313" key="3">
    <source>
        <dbReference type="Proteomes" id="UP000220635"/>
    </source>
</evidence>
<comment type="caution">
    <text evidence="2">The sequence shown here is derived from an EMBL/GenBank/DDBJ whole genome shotgun (WGS) entry which is preliminary data.</text>
</comment>
<dbReference type="AlphaFoldDB" id="A0A2A8PSZ5"/>
<gene>
    <name evidence="2" type="ORF">CN425_19010</name>
</gene>
<reference evidence="2 3" key="1">
    <citation type="submission" date="2017-09" db="EMBL/GenBank/DDBJ databases">
        <title>Large-scale bioinformatics analysis of Bacillus genomes uncovers conserved roles of natural products in bacterial physiology.</title>
        <authorList>
            <consortium name="Agbiome Team Llc"/>
            <person name="Bleich R.M."/>
            <person name="Grubbs K.J."/>
            <person name="Santa Maria K.C."/>
            <person name="Allen S.E."/>
            <person name="Farag S."/>
            <person name="Shank E.A."/>
            <person name="Bowers A."/>
        </authorList>
    </citation>
    <scope>NUCLEOTIDE SEQUENCE [LARGE SCALE GENOMIC DNA]</scope>
    <source>
        <strain evidence="2 3">AFS010695</strain>
    </source>
</reference>
<dbReference type="Proteomes" id="UP000220635">
    <property type="component" value="Unassembled WGS sequence"/>
</dbReference>
<sequence length="87" mass="10288">MDFMVIPNNKTKIIIEIDGREHYSELKNKQYIAKPCLYAAQVKEDRELKLKGYSVFRFGGFEVMDGKEEDLTEEMKKVFNPYFDVIN</sequence>
<dbReference type="Pfam" id="PF04480">
    <property type="entry name" value="DUF559"/>
    <property type="match status" value="1"/>
</dbReference>
<dbReference type="InterPro" id="IPR007569">
    <property type="entry name" value="DUF559"/>
</dbReference>
<evidence type="ECO:0000259" key="1">
    <source>
        <dbReference type="Pfam" id="PF04480"/>
    </source>
</evidence>
<dbReference type="EMBL" id="NTWE01000035">
    <property type="protein sequence ID" value="PEV99565.1"/>
    <property type="molecule type" value="Genomic_DNA"/>
</dbReference>
<evidence type="ECO:0000313" key="2">
    <source>
        <dbReference type="EMBL" id="PEV99565.1"/>
    </source>
</evidence>
<proteinExistence type="predicted"/>
<organism evidence="2 3">
    <name type="scientific">Bacillus cereus</name>
    <dbReference type="NCBI Taxonomy" id="1396"/>
    <lineage>
        <taxon>Bacteria</taxon>
        <taxon>Bacillati</taxon>
        <taxon>Bacillota</taxon>
        <taxon>Bacilli</taxon>
        <taxon>Bacillales</taxon>
        <taxon>Bacillaceae</taxon>
        <taxon>Bacillus</taxon>
        <taxon>Bacillus cereus group</taxon>
    </lineage>
</organism>